<evidence type="ECO:0000313" key="2">
    <source>
        <dbReference type="EMBL" id="BDZ75874.1"/>
    </source>
</evidence>
<dbReference type="Proteomes" id="UP001305815">
    <property type="component" value="Chromosome"/>
</dbReference>
<dbReference type="PANTHER" id="PTHR43741:SF4">
    <property type="entry name" value="FMN-DEPENDENT NADH:QUINONE OXIDOREDUCTASE"/>
    <property type="match status" value="1"/>
</dbReference>
<organism evidence="2 3">
    <name type="scientific">Claveliimonas bilis</name>
    <dbReference type="NCBI Taxonomy" id="3028070"/>
    <lineage>
        <taxon>Bacteria</taxon>
        <taxon>Bacillati</taxon>
        <taxon>Bacillota</taxon>
        <taxon>Clostridia</taxon>
        <taxon>Lachnospirales</taxon>
        <taxon>Lachnospiraceae</taxon>
        <taxon>Claveliimonas</taxon>
    </lineage>
</organism>
<evidence type="ECO:0000313" key="3">
    <source>
        <dbReference type="Proteomes" id="UP001305815"/>
    </source>
</evidence>
<dbReference type="InterPro" id="IPR050104">
    <property type="entry name" value="FMN-dep_NADH:Q_OxRdtase_AzoR1"/>
</dbReference>
<protein>
    <recommendedName>
        <fullName evidence="1">Flavodoxin-like fold domain-containing protein</fullName>
    </recommendedName>
</protein>
<dbReference type="PANTHER" id="PTHR43741">
    <property type="entry name" value="FMN-DEPENDENT NADH-AZOREDUCTASE 1"/>
    <property type="match status" value="1"/>
</dbReference>
<gene>
    <name evidence="2" type="ORF">Lac1_00570</name>
</gene>
<accession>A0ABM8HH35</accession>
<reference evidence="3" key="1">
    <citation type="journal article" date="2023" name="Int. J. Syst. Evol. Microbiol.">
        <title>Claveliimonas bilis gen. nov., sp. nov., deoxycholic acid-producing bacteria isolated from human faeces, and reclassification of Sellimonas monacensis Zenner et al. 2021 as Claveliimonas monacensis comb. nov.</title>
        <authorList>
            <person name="Hisatomi A."/>
            <person name="Kastawa N.W.E.P.G."/>
            <person name="Song I."/>
            <person name="Ohkuma M."/>
            <person name="Fukiya S."/>
            <person name="Sakamoto M."/>
        </authorList>
    </citation>
    <scope>NUCLEOTIDE SEQUENCE [LARGE SCALE GENOMIC DNA]</scope>
    <source>
        <strain evidence="3">12BBH14</strain>
    </source>
</reference>
<sequence>MKKILFVNACVRPCSRTCLLAQEVLKKLNGQIEEVHLGHEQLSPLDLELLEKRNQLISSKNFSDPLFRYAAQFAAADEIVIAAPYWDLAFPSILRIYLEHVTVVGVTFQYSPDGIPLGLCKAKRIIYVTTAGGPIADRNLGYDYVKALSDAFYSIPEVLCFQAENLDIQGADVNGILEDAVLRIKEAL</sequence>
<name>A0ABM8HH35_9FIRM</name>
<dbReference type="EMBL" id="AP027742">
    <property type="protein sequence ID" value="BDZ75874.1"/>
    <property type="molecule type" value="Genomic_DNA"/>
</dbReference>
<keyword evidence="3" id="KW-1185">Reference proteome</keyword>
<dbReference type="InterPro" id="IPR003680">
    <property type="entry name" value="Flavodoxin_fold"/>
</dbReference>
<proteinExistence type="predicted"/>
<dbReference type="RefSeq" id="WP_230107500.1">
    <property type="nucleotide sequence ID" value="NZ_AP024845.1"/>
</dbReference>
<feature type="domain" description="Flavodoxin-like fold" evidence="1">
    <location>
        <begin position="2"/>
        <end position="142"/>
    </location>
</feature>
<dbReference type="Pfam" id="PF02525">
    <property type="entry name" value="Flavodoxin_2"/>
    <property type="match status" value="1"/>
</dbReference>
<evidence type="ECO:0000259" key="1">
    <source>
        <dbReference type="Pfam" id="PF02525"/>
    </source>
</evidence>